<sequence>PTATGLALQGVRLRALPASDSLAPFVHERNTSRPVSSSRSEFTSIGSSLTWSSRGPLRATEHDALQRQQHNNNNNDNNNNNNKDNNNNKNNNNYNNNGIISTRPAATHSKTGQQLEQWPVAHTLRNLFRDLELVGRQPGQSAAAAGLLQQAYELGLVVGSGKERMLLRPPDCCCCYDFFVVAVVAVVV</sequence>
<dbReference type="AlphaFoldDB" id="A0A813IW52"/>
<comment type="caution">
    <text evidence="2">The sequence shown here is derived from an EMBL/GenBank/DDBJ whole genome shotgun (WGS) entry which is preliminary data.</text>
</comment>
<feature type="region of interest" description="Disordered" evidence="1">
    <location>
        <begin position="29"/>
        <end position="56"/>
    </location>
</feature>
<feature type="non-terminal residue" evidence="2">
    <location>
        <position position="1"/>
    </location>
</feature>
<proteinExistence type="predicted"/>
<name>A0A813IW52_POLGL</name>
<evidence type="ECO:0000313" key="3">
    <source>
        <dbReference type="Proteomes" id="UP000626109"/>
    </source>
</evidence>
<feature type="compositionally biased region" description="Low complexity" evidence="1">
    <location>
        <begin position="71"/>
        <end position="97"/>
    </location>
</feature>
<dbReference type="EMBL" id="CAJNNW010014224">
    <property type="protein sequence ID" value="CAE8656351.1"/>
    <property type="molecule type" value="Genomic_DNA"/>
</dbReference>
<reference evidence="2" key="1">
    <citation type="submission" date="2021-02" db="EMBL/GenBank/DDBJ databases">
        <authorList>
            <person name="Dougan E. K."/>
            <person name="Rhodes N."/>
            <person name="Thang M."/>
            <person name="Chan C."/>
        </authorList>
    </citation>
    <scope>NUCLEOTIDE SEQUENCE</scope>
</reference>
<feature type="compositionally biased region" description="Polar residues" evidence="1">
    <location>
        <begin position="32"/>
        <end position="53"/>
    </location>
</feature>
<dbReference type="Proteomes" id="UP000626109">
    <property type="component" value="Unassembled WGS sequence"/>
</dbReference>
<protein>
    <submittedName>
        <fullName evidence="2">Uncharacterized protein</fullName>
    </submittedName>
</protein>
<organism evidence="2 3">
    <name type="scientific">Polarella glacialis</name>
    <name type="common">Dinoflagellate</name>
    <dbReference type="NCBI Taxonomy" id="89957"/>
    <lineage>
        <taxon>Eukaryota</taxon>
        <taxon>Sar</taxon>
        <taxon>Alveolata</taxon>
        <taxon>Dinophyceae</taxon>
        <taxon>Suessiales</taxon>
        <taxon>Suessiaceae</taxon>
        <taxon>Polarella</taxon>
    </lineage>
</organism>
<accession>A0A813IW52</accession>
<feature type="region of interest" description="Disordered" evidence="1">
    <location>
        <begin position="69"/>
        <end position="114"/>
    </location>
</feature>
<evidence type="ECO:0000313" key="2">
    <source>
        <dbReference type="EMBL" id="CAE8656351.1"/>
    </source>
</evidence>
<gene>
    <name evidence="2" type="ORF">PGLA2088_LOCUS12138</name>
</gene>
<evidence type="ECO:0000256" key="1">
    <source>
        <dbReference type="SAM" id="MobiDB-lite"/>
    </source>
</evidence>